<keyword evidence="9 11" id="KW-0057">Aromatic amino acid biosynthesis</keyword>
<dbReference type="Gene3D" id="3.60.150.10">
    <property type="entry name" value="Chorismate synthase AroC"/>
    <property type="match status" value="1"/>
</dbReference>
<dbReference type="InterPro" id="IPR035904">
    <property type="entry name" value="Chorismate_synth_AroC_sf"/>
</dbReference>
<dbReference type="Proteomes" id="UP000886749">
    <property type="component" value="Unassembled WGS sequence"/>
</dbReference>
<dbReference type="SUPFAM" id="SSF103263">
    <property type="entry name" value="Chorismate synthase, AroC"/>
    <property type="match status" value="1"/>
</dbReference>
<evidence type="ECO:0000256" key="1">
    <source>
        <dbReference type="ARBA" id="ARBA00005044"/>
    </source>
</evidence>
<comment type="catalytic activity">
    <reaction evidence="11">
        <text>5-O-(1-carboxyvinyl)-3-phosphoshikimate = chorismate + phosphate</text>
        <dbReference type="Rhea" id="RHEA:21020"/>
        <dbReference type="ChEBI" id="CHEBI:29748"/>
        <dbReference type="ChEBI" id="CHEBI:43474"/>
        <dbReference type="ChEBI" id="CHEBI:57701"/>
        <dbReference type="EC" id="4.2.3.5"/>
    </reaction>
</comment>
<keyword evidence="10 11" id="KW-0456">Lyase</keyword>
<feature type="binding site" evidence="11">
    <location>
        <begin position="125"/>
        <end position="127"/>
    </location>
    <ligand>
        <name>FMN</name>
        <dbReference type="ChEBI" id="CHEBI:58210"/>
    </ligand>
</feature>
<feature type="binding site" evidence="11">
    <location>
        <position position="47"/>
    </location>
    <ligand>
        <name>NADP(+)</name>
        <dbReference type="ChEBI" id="CHEBI:58349"/>
    </ligand>
</feature>
<feature type="binding site" evidence="11">
    <location>
        <begin position="304"/>
        <end position="308"/>
    </location>
    <ligand>
        <name>FMN</name>
        <dbReference type="ChEBI" id="CHEBI:58210"/>
    </ligand>
</feature>
<dbReference type="PANTHER" id="PTHR21085:SF0">
    <property type="entry name" value="CHORISMATE SYNTHASE"/>
    <property type="match status" value="1"/>
</dbReference>
<evidence type="ECO:0000256" key="10">
    <source>
        <dbReference type="ARBA" id="ARBA00023239"/>
    </source>
</evidence>
<dbReference type="InterPro" id="IPR020541">
    <property type="entry name" value="Chorismate_synthase_CS"/>
</dbReference>
<dbReference type="PANTHER" id="PTHR21085">
    <property type="entry name" value="CHORISMATE SYNTHASE"/>
    <property type="match status" value="1"/>
</dbReference>
<comment type="cofactor">
    <cofactor evidence="11">
        <name>FMNH2</name>
        <dbReference type="ChEBI" id="CHEBI:57618"/>
    </cofactor>
    <text evidence="11">Reduced FMN (FMNH(2)).</text>
</comment>
<comment type="pathway">
    <text evidence="1 11">Metabolic intermediate biosynthesis; chorismate biosynthesis; chorismate from D-erythrose 4-phosphate and phosphoenolpyruvate: step 7/7.</text>
</comment>
<dbReference type="EMBL" id="DVGY01000068">
    <property type="protein sequence ID" value="HIR40763.1"/>
    <property type="molecule type" value="Genomic_DNA"/>
</dbReference>
<evidence type="ECO:0000256" key="4">
    <source>
        <dbReference type="ARBA" id="ARBA00022605"/>
    </source>
</evidence>
<name>A0A9D1AIX4_9FIRM</name>
<sequence>MSSLWNNRLSISLFGESHSAAIGVVLDGLPAGVPIDFEQVQQMMLRRQAKSDGTTTSRVEPDVPEVLSGYYNGVTTGTPLGMVIRNTNTRSGDYNNLKDLMRPGHADYTGHVRYQGANDIRGGGHFSGRLTAPLVAAGAVCGQILEEKGVVCGAHLVKVKDIVCHGLDPVNVTKEELKELRTLPFPVREEAFRIQIIDTIQSARMKMDSVGGVVECAAVGMPVGVGDPMFGCLESRLSSLLFGIPGVKGVEFGNGFGCTDLMGSQNNDPMYYDGDVVKTKTNRHGGILGGISSGMPILFRVAFKPTSSISLEQDTVNITTHQNDKLVIHGRHDPCIAVRAVPVVEAAANIVLLDSML</sequence>
<evidence type="ECO:0000256" key="6">
    <source>
        <dbReference type="ARBA" id="ARBA00022643"/>
    </source>
</evidence>
<dbReference type="GO" id="GO:0010181">
    <property type="term" value="F:FMN binding"/>
    <property type="evidence" value="ECO:0007669"/>
    <property type="project" value="TreeGrafter"/>
</dbReference>
<dbReference type="GO" id="GO:0009423">
    <property type="term" value="P:chorismate biosynthetic process"/>
    <property type="evidence" value="ECO:0007669"/>
    <property type="project" value="UniProtKB-UniRule"/>
</dbReference>
<comment type="caution">
    <text evidence="12">The sequence shown here is derived from an EMBL/GenBank/DDBJ whole genome shotgun (WGS) entry which is preliminary data.</text>
</comment>
<dbReference type="PIRSF" id="PIRSF001456">
    <property type="entry name" value="Chorismate_synth"/>
    <property type="match status" value="1"/>
</dbReference>
<evidence type="ECO:0000313" key="12">
    <source>
        <dbReference type="EMBL" id="HIR40763.1"/>
    </source>
</evidence>
<dbReference type="PROSITE" id="PS00789">
    <property type="entry name" value="CHORISMATE_SYNTHASE_3"/>
    <property type="match status" value="1"/>
</dbReference>
<dbReference type="GO" id="GO:0005829">
    <property type="term" value="C:cytosol"/>
    <property type="evidence" value="ECO:0007669"/>
    <property type="project" value="TreeGrafter"/>
</dbReference>
<keyword evidence="8 11" id="KW-0521">NADP</keyword>
<gene>
    <name evidence="11 12" type="primary">aroC</name>
    <name evidence="12" type="ORF">IAB36_02935</name>
</gene>
<dbReference type="Pfam" id="PF01264">
    <property type="entry name" value="Chorismate_synt"/>
    <property type="match status" value="1"/>
</dbReference>
<comment type="function">
    <text evidence="11">Catalyzes the anti-1,4-elimination of the C-3 phosphate and the C-6 proR hydrogen from 5-enolpyruvylshikimate-3-phosphate (EPSP) to yield chorismate, which is the branch point compound that serves as the starting substrate for the three terminal pathways of aromatic amino acid biosynthesis. This reaction introduces a second double bond into the aromatic ring system.</text>
</comment>
<dbReference type="PROSITE" id="PS00788">
    <property type="entry name" value="CHORISMATE_SYNTHASE_2"/>
    <property type="match status" value="1"/>
</dbReference>
<evidence type="ECO:0000256" key="8">
    <source>
        <dbReference type="ARBA" id="ARBA00022857"/>
    </source>
</evidence>
<dbReference type="EC" id="4.2.3.5" evidence="3 11"/>
<reference evidence="12" key="2">
    <citation type="journal article" date="2021" name="PeerJ">
        <title>Extensive microbial diversity within the chicken gut microbiome revealed by metagenomics and culture.</title>
        <authorList>
            <person name="Gilroy R."/>
            <person name="Ravi A."/>
            <person name="Getino M."/>
            <person name="Pursley I."/>
            <person name="Horton D.L."/>
            <person name="Alikhan N.F."/>
            <person name="Baker D."/>
            <person name="Gharbi K."/>
            <person name="Hall N."/>
            <person name="Watson M."/>
            <person name="Adriaenssens E.M."/>
            <person name="Foster-Nyarko E."/>
            <person name="Jarju S."/>
            <person name="Secka A."/>
            <person name="Antonio M."/>
            <person name="Oren A."/>
            <person name="Chaudhuri R.R."/>
            <person name="La Ragione R."/>
            <person name="Hildebrand F."/>
            <person name="Pallen M.J."/>
        </authorList>
    </citation>
    <scope>NUCLEOTIDE SEQUENCE</scope>
    <source>
        <strain evidence="12">CHK184-25365</strain>
    </source>
</reference>
<reference evidence="12" key="1">
    <citation type="submission" date="2020-10" db="EMBL/GenBank/DDBJ databases">
        <authorList>
            <person name="Gilroy R."/>
        </authorList>
    </citation>
    <scope>NUCLEOTIDE SEQUENCE</scope>
    <source>
        <strain evidence="12">CHK184-25365</strain>
    </source>
</reference>
<accession>A0A9D1AIX4</accession>
<organism evidence="12 13">
    <name type="scientific">Candidatus Egerieicola pullicola</name>
    <dbReference type="NCBI Taxonomy" id="2840775"/>
    <lineage>
        <taxon>Bacteria</taxon>
        <taxon>Bacillati</taxon>
        <taxon>Bacillota</taxon>
        <taxon>Clostridia</taxon>
        <taxon>Eubacteriales</taxon>
        <taxon>Oscillospiraceae</taxon>
        <taxon>Oscillospiraceae incertae sedis</taxon>
        <taxon>Candidatus Egerieicola</taxon>
    </lineage>
</organism>
<dbReference type="GO" id="GO:0004107">
    <property type="term" value="F:chorismate synthase activity"/>
    <property type="evidence" value="ECO:0007669"/>
    <property type="project" value="UniProtKB-UniRule"/>
</dbReference>
<evidence type="ECO:0000256" key="5">
    <source>
        <dbReference type="ARBA" id="ARBA00022630"/>
    </source>
</evidence>
<evidence type="ECO:0000313" key="13">
    <source>
        <dbReference type="Proteomes" id="UP000886749"/>
    </source>
</evidence>
<dbReference type="AlphaFoldDB" id="A0A9D1AIX4"/>
<keyword evidence="4 11" id="KW-0028">Amino-acid biosynthesis</keyword>
<evidence type="ECO:0000256" key="2">
    <source>
        <dbReference type="ARBA" id="ARBA00008014"/>
    </source>
</evidence>
<evidence type="ECO:0000256" key="3">
    <source>
        <dbReference type="ARBA" id="ARBA00013036"/>
    </source>
</evidence>
<comment type="caution">
    <text evidence="11">Lacks conserved residue(s) required for the propagation of feature annotation.</text>
</comment>
<dbReference type="HAMAP" id="MF_00300">
    <property type="entry name" value="Chorismate_synth"/>
    <property type="match status" value="1"/>
</dbReference>
<protein>
    <recommendedName>
        <fullName evidence="3 11">Chorismate synthase</fullName>
        <shortName evidence="11">CS</shortName>
        <ecNumber evidence="3 11">4.2.3.5</ecNumber>
    </recommendedName>
    <alternativeName>
        <fullName evidence="11">5-enolpyruvylshikimate-3-phosphate phospholyase</fullName>
    </alternativeName>
</protein>
<dbReference type="GO" id="GO:0008652">
    <property type="term" value="P:amino acid biosynthetic process"/>
    <property type="evidence" value="ECO:0007669"/>
    <property type="project" value="UniProtKB-KW"/>
</dbReference>
<dbReference type="InterPro" id="IPR000453">
    <property type="entry name" value="Chorismate_synth"/>
</dbReference>
<evidence type="ECO:0000256" key="7">
    <source>
        <dbReference type="ARBA" id="ARBA00022827"/>
    </source>
</evidence>
<feature type="binding site" evidence="11">
    <location>
        <position position="289"/>
    </location>
    <ligand>
        <name>FMN</name>
        <dbReference type="ChEBI" id="CHEBI:58210"/>
    </ligand>
</feature>
<evidence type="ECO:0000256" key="11">
    <source>
        <dbReference type="HAMAP-Rule" id="MF_00300"/>
    </source>
</evidence>
<dbReference type="GO" id="GO:0009073">
    <property type="term" value="P:aromatic amino acid family biosynthetic process"/>
    <property type="evidence" value="ECO:0007669"/>
    <property type="project" value="UniProtKB-KW"/>
</dbReference>
<keyword evidence="6 11" id="KW-0288">FMN</keyword>
<evidence type="ECO:0000256" key="9">
    <source>
        <dbReference type="ARBA" id="ARBA00023141"/>
    </source>
</evidence>
<proteinExistence type="inferred from homology"/>
<feature type="binding site" evidence="11">
    <location>
        <position position="331"/>
    </location>
    <ligand>
        <name>FMN</name>
        <dbReference type="ChEBI" id="CHEBI:58210"/>
    </ligand>
</feature>
<dbReference type="CDD" id="cd07304">
    <property type="entry name" value="Chorismate_synthase"/>
    <property type="match status" value="1"/>
</dbReference>
<keyword evidence="5 11" id="KW-0285">Flavoprotein</keyword>
<comment type="similarity">
    <text evidence="2 11">Belongs to the chorismate synthase family.</text>
</comment>
<dbReference type="NCBIfam" id="TIGR00033">
    <property type="entry name" value="aroC"/>
    <property type="match status" value="1"/>
</dbReference>
<dbReference type="NCBIfam" id="NF003793">
    <property type="entry name" value="PRK05382.1"/>
    <property type="match status" value="1"/>
</dbReference>
<comment type="subunit">
    <text evidence="11">Homotetramer.</text>
</comment>
<keyword evidence="7 11" id="KW-0274">FAD</keyword>